<dbReference type="RefSeq" id="WP_009525984.1">
    <property type="nucleotide sequence ID" value="NZ_JBQMYE010000159.1"/>
</dbReference>
<sequence>MEVFYESCKNGDLQTVKIEYEQNGEVIKKYLHSKYDPIKEAKQWASSVYDEEDKVYIVYGGGLLYHIMALHDIIDNEEDKIIVFEPVQELYEKNKDTDFFKENTNVVYTDEFNENLVAALFLEQINSMYYNKTSIHIFTSYGNFESSKQFTVYNAFKMFKSDVYLSYNTTHSRKEWVIENFIKNYRFIKSNSIINDFKNVFEGMTAVIVSAGPSLDKNINDLMGHENDVVIFTGGRPLRAILNAGIKPHFNLSIDMMPENYDLYKRYDILDTDVPLISSVENQYLITQNYKGEKIFADLSGLERDLSKEWYEEDIDSLFTKGSVATLQLSAAIYMGCKKIIFIGQDLAYSDDKKHSSLASDVDNTVEDSEHNLYVKGNYQDKILSRADLNYFRMAIQDYIREYSHEDCEFINATEGGAFIEGTKICTLKEALKDIDTKGIDIRKKINDILLKEKNISDYEKIDKKFSSLLQDMEAILKLSKKGLNISNKLRAIEEYYGNNKYLEQLDKIDEKLKKYKIAYNFVVRYTVSLSISVQGKKSKTIKDILDNTKKMYKDINNITQMYIKYLKEELEILKKLKLNH</sequence>
<protein>
    <recommendedName>
        <fullName evidence="1">6-hydroxymethylpterin diphosphokinase MptE-like domain-containing protein</fullName>
    </recommendedName>
</protein>
<name>G9WZZ9_9FIRM</name>
<evidence type="ECO:0000313" key="3">
    <source>
        <dbReference type="Proteomes" id="UP000006437"/>
    </source>
</evidence>
<dbReference type="PANTHER" id="PTHR41786">
    <property type="entry name" value="MOTILITY ACCESSORY FACTOR MAF"/>
    <property type="match status" value="1"/>
</dbReference>
<reference evidence="2 3" key="1">
    <citation type="submission" date="2011-08" db="EMBL/GenBank/DDBJ databases">
        <title>The Genome Sequence of Eubacteriaceae bacterium ACC19a.</title>
        <authorList>
            <consortium name="The Broad Institute Genome Sequencing Platform"/>
            <person name="Earl A."/>
            <person name="Ward D."/>
            <person name="Feldgarden M."/>
            <person name="Gevers D."/>
            <person name="Sizova M."/>
            <person name="Hazen A."/>
            <person name="Epstein S."/>
            <person name="Young S.K."/>
            <person name="Zeng Q."/>
            <person name="Gargeya S."/>
            <person name="Fitzgerald M."/>
            <person name="Haas B."/>
            <person name="Abouelleil A."/>
            <person name="Alvarado L."/>
            <person name="Arachchi H.M."/>
            <person name="Berlin A."/>
            <person name="Brown A."/>
            <person name="Chapman S.B."/>
            <person name="Chen Z."/>
            <person name="Dunbar C."/>
            <person name="Freedman E."/>
            <person name="Gearin G."/>
            <person name="Gellesch M."/>
            <person name="Goldberg J."/>
            <person name="Griggs A."/>
            <person name="Gujja S."/>
            <person name="Heiman D."/>
            <person name="Howarth C."/>
            <person name="Larson L."/>
            <person name="Lui A."/>
            <person name="MacDonald P.J.P."/>
            <person name="Montmayeur A."/>
            <person name="Murphy C."/>
            <person name="Neiman D."/>
            <person name="Pearson M."/>
            <person name="Priest M."/>
            <person name="Roberts A."/>
            <person name="Saif S."/>
            <person name="Shea T."/>
            <person name="Shenoy N."/>
            <person name="Sisk P."/>
            <person name="Stolte C."/>
            <person name="Sykes S."/>
            <person name="Wortman J."/>
            <person name="Nusbaum C."/>
            <person name="Birren B."/>
        </authorList>
    </citation>
    <scope>NUCLEOTIDE SEQUENCE [LARGE SCALE GENOMIC DNA]</scope>
    <source>
        <strain evidence="2 3">ACC19a</strain>
    </source>
</reference>
<proteinExistence type="predicted"/>
<gene>
    <name evidence="2" type="ORF">HMPREF9629_01755</name>
</gene>
<dbReference type="InterPro" id="IPR002826">
    <property type="entry name" value="MptE-like"/>
</dbReference>
<feature type="domain" description="6-hydroxymethylpterin diphosphokinase MptE-like" evidence="1">
    <location>
        <begin position="179"/>
        <end position="352"/>
    </location>
</feature>
<dbReference type="PATRIC" id="fig|796937.3.peg.950"/>
<comment type="caution">
    <text evidence="2">The sequence shown here is derived from an EMBL/GenBank/DDBJ whole genome shotgun (WGS) entry which is preliminary data.</text>
</comment>
<evidence type="ECO:0000313" key="2">
    <source>
        <dbReference type="EMBL" id="EHL15631.1"/>
    </source>
</evidence>
<organism evidence="2 3">
    <name type="scientific">Peptoanaerobacter stomatis</name>
    <dbReference type="NCBI Taxonomy" id="796937"/>
    <lineage>
        <taxon>Bacteria</taxon>
        <taxon>Bacillati</taxon>
        <taxon>Bacillota</taxon>
        <taxon>Clostridia</taxon>
        <taxon>Peptostreptococcales</taxon>
        <taxon>Filifactoraceae</taxon>
        <taxon>Peptoanaerobacter</taxon>
    </lineage>
</organism>
<dbReference type="BioCyc" id="EBAC796937-HMP:GMGH-1763-MONOMER"/>
<dbReference type="AlphaFoldDB" id="G9WZZ9"/>
<dbReference type="EMBL" id="AFZE01000010">
    <property type="protein sequence ID" value="EHL15631.1"/>
    <property type="molecule type" value="Genomic_DNA"/>
</dbReference>
<dbReference type="PANTHER" id="PTHR41786:SF1">
    <property type="entry name" value="6-HYDROXYMETHYLPTERIN DIPHOSPHOKINASE MPTE-LIKE DOMAIN-CONTAINING PROTEIN"/>
    <property type="match status" value="1"/>
</dbReference>
<dbReference type="HOGENOM" id="CLU_026503_0_0_9"/>
<dbReference type="Proteomes" id="UP000006437">
    <property type="component" value="Unassembled WGS sequence"/>
</dbReference>
<accession>G9WZZ9</accession>
<dbReference type="Pfam" id="PF01973">
    <property type="entry name" value="MptE-like"/>
    <property type="match status" value="1"/>
</dbReference>
<evidence type="ECO:0000259" key="1">
    <source>
        <dbReference type="Pfam" id="PF01973"/>
    </source>
</evidence>